<dbReference type="SUPFAM" id="SSF53649">
    <property type="entry name" value="Alkaline phosphatase-like"/>
    <property type="match status" value="1"/>
</dbReference>
<keyword evidence="7" id="KW-1185">Reference proteome</keyword>
<gene>
    <name evidence="6" type="ORF">C9I99_03085</name>
</gene>
<dbReference type="Gene3D" id="3.40.720.10">
    <property type="entry name" value="Alkaline Phosphatase, subunit A"/>
    <property type="match status" value="1"/>
</dbReference>
<comment type="similarity">
    <text evidence="1">Belongs to the sulfatase family.</text>
</comment>
<feature type="modified residue" description="3-oxoalanine (Ser)" evidence="3">
    <location>
        <position position="82"/>
    </location>
</feature>
<dbReference type="Proteomes" id="UP000241222">
    <property type="component" value="Unassembled WGS sequence"/>
</dbReference>
<evidence type="ECO:0000313" key="7">
    <source>
        <dbReference type="Proteomes" id="UP000241222"/>
    </source>
</evidence>
<dbReference type="InterPro" id="IPR050738">
    <property type="entry name" value="Sulfatase"/>
</dbReference>
<evidence type="ECO:0000256" key="4">
    <source>
        <dbReference type="SAM" id="SignalP"/>
    </source>
</evidence>
<dbReference type="EMBL" id="PYMH01000001">
    <property type="protein sequence ID" value="PSU36012.1"/>
    <property type="molecule type" value="Genomic_DNA"/>
</dbReference>
<organism evidence="6 7">
    <name type="scientific">Photobacterium lutimaris</name>
    <dbReference type="NCBI Taxonomy" id="388278"/>
    <lineage>
        <taxon>Bacteria</taxon>
        <taxon>Pseudomonadati</taxon>
        <taxon>Pseudomonadota</taxon>
        <taxon>Gammaproteobacteria</taxon>
        <taxon>Vibrionales</taxon>
        <taxon>Vibrionaceae</taxon>
        <taxon>Photobacterium</taxon>
    </lineage>
</organism>
<keyword evidence="2" id="KW-0378">Hydrolase</keyword>
<proteinExistence type="inferred from homology"/>
<dbReference type="PANTHER" id="PTHR42693:SF53">
    <property type="entry name" value="ENDO-4-O-SULFATASE"/>
    <property type="match status" value="1"/>
</dbReference>
<dbReference type="RefSeq" id="WP_107347366.1">
    <property type="nucleotide sequence ID" value="NZ_PYMH01000001.1"/>
</dbReference>
<feature type="signal peptide" evidence="4">
    <location>
        <begin position="1"/>
        <end position="24"/>
    </location>
</feature>
<evidence type="ECO:0000256" key="3">
    <source>
        <dbReference type="PIRSR" id="PIRSR600917-52"/>
    </source>
</evidence>
<evidence type="ECO:0000259" key="5">
    <source>
        <dbReference type="Pfam" id="PF00884"/>
    </source>
</evidence>
<dbReference type="PANTHER" id="PTHR42693">
    <property type="entry name" value="ARYLSULFATASE FAMILY MEMBER"/>
    <property type="match status" value="1"/>
</dbReference>
<name>A0A2T3J3Y8_9GAMM</name>
<reference evidence="6 7" key="1">
    <citation type="submission" date="2018-03" db="EMBL/GenBank/DDBJ databases">
        <title>Whole genome sequencing of Histamine producing bacteria.</title>
        <authorList>
            <person name="Butler K."/>
        </authorList>
    </citation>
    <scope>NUCLEOTIDE SEQUENCE [LARGE SCALE GENOMIC DNA]</scope>
    <source>
        <strain evidence="6 7">JCM 13586</strain>
    </source>
</reference>
<dbReference type="InterPro" id="IPR000917">
    <property type="entry name" value="Sulfatase_N"/>
</dbReference>
<dbReference type="GO" id="GO:0004065">
    <property type="term" value="F:arylsulfatase activity"/>
    <property type="evidence" value="ECO:0007669"/>
    <property type="project" value="TreeGrafter"/>
</dbReference>
<evidence type="ECO:0000256" key="2">
    <source>
        <dbReference type="ARBA" id="ARBA00022801"/>
    </source>
</evidence>
<accession>A0A2T3J3Y8</accession>
<comment type="PTM">
    <text evidence="3">The conversion to 3-oxoalanine (also known as C-formylglycine, FGly), of a serine or cysteine residue in prokaryotes and of a cysteine residue in eukaryotes, is critical for catalytic activity.</text>
</comment>
<dbReference type="AlphaFoldDB" id="A0A2T3J3Y8"/>
<evidence type="ECO:0000256" key="1">
    <source>
        <dbReference type="ARBA" id="ARBA00008779"/>
    </source>
</evidence>
<dbReference type="OrthoDB" id="9803751at2"/>
<protein>
    <submittedName>
        <fullName evidence="6">Sulfatase</fullName>
    </submittedName>
</protein>
<feature type="domain" description="Sulfatase N-terminal" evidence="5">
    <location>
        <begin position="34"/>
        <end position="366"/>
    </location>
</feature>
<feature type="chain" id="PRO_5015461851" evidence="4">
    <location>
        <begin position="25"/>
        <end position="498"/>
    </location>
</feature>
<sequence>MFKLSAIAKGCALAALSCSPFVQATENVSTNDQPNIIVIMADDLGQWATSFRNNDIIETPNLDYLAENGVRFENGMTPAPVSSAARASFHTGKMPSQHGVYDFLAEDPKFDADWLDGEKLLSERMKDEGYRTALMGKWHATTDSKDPIRGFDRWLSYDALEAGWKNQYLHSGTVLFSSDGENLEYTGIQAQFLTDETLKFIDQDSEQPFFVSLNYVEPHFPFEGLPERLVTKYRGIAHKVVAFGGNSVLEHMSDYTLVPDNHEETLAQYLAAVTLLDDQLGKLIDGLEGRDLLDNTVIAFVSDHGLLMGQYGLYGKVNASFPYNYYEETVRIPFVVSGPEKYVRPKQVRGEFVDLIDLHATVLDLAAGEKQSYDAGYGPGKTLLPMLKGERVRGWREYQFAERGNSRMISNGHWKLVRYYPNPEVNKEPEDHWYDLSNPMGERYLSEPPREELRVKMIADLDAFFEQYSSDKYNGLKMWEQAYPNFTTEDMLKHERWN</sequence>
<dbReference type="InterPro" id="IPR017850">
    <property type="entry name" value="Alkaline_phosphatase_core_sf"/>
</dbReference>
<comment type="caution">
    <text evidence="6">The sequence shown here is derived from an EMBL/GenBank/DDBJ whole genome shotgun (WGS) entry which is preliminary data.</text>
</comment>
<evidence type="ECO:0000313" key="6">
    <source>
        <dbReference type="EMBL" id="PSU36012.1"/>
    </source>
</evidence>
<dbReference type="Pfam" id="PF00884">
    <property type="entry name" value="Sulfatase"/>
    <property type="match status" value="1"/>
</dbReference>
<keyword evidence="4" id="KW-0732">Signal</keyword>